<dbReference type="Proteomes" id="UP001631969">
    <property type="component" value="Unassembled WGS sequence"/>
</dbReference>
<organism evidence="1 2">
    <name type="scientific">Paenibacillus mesotrionivorans</name>
    <dbReference type="NCBI Taxonomy" id="3160968"/>
    <lineage>
        <taxon>Bacteria</taxon>
        <taxon>Bacillati</taxon>
        <taxon>Bacillota</taxon>
        <taxon>Bacilli</taxon>
        <taxon>Bacillales</taxon>
        <taxon>Paenibacillaceae</taxon>
        <taxon>Paenibacillus</taxon>
    </lineage>
</organism>
<sequence length="214" mass="23570">MPNKNKLLVLLLAIVLVLPATLLAPRPAEAAPADTDVYTVQPGDSLWKISVKYQVGLSEIISANPQFANPNLIYPGDKVTVPLFSATKSVEEEVVRLVNVERAKNGLKPLTANWQLARVARYKSVDMRDKGYFSHTSPTYGSPFDMMKSFNISYSAAGENIAAGQTTAQAVMDSWMNSPGHRQNILSPNFSEIGVGYCTGGSYRYYWTQMFINP</sequence>
<gene>
    <name evidence="1" type="primary">safA</name>
    <name evidence="1" type="ORF">ACI1P1_22285</name>
</gene>
<keyword evidence="2" id="KW-1185">Reference proteome</keyword>
<name>A0ACC7P3N9_9BACL</name>
<evidence type="ECO:0000313" key="2">
    <source>
        <dbReference type="Proteomes" id="UP001631969"/>
    </source>
</evidence>
<protein>
    <submittedName>
        <fullName evidence="1">SafA/ExsA family spore coat assembly protein</fullName>
    </submittedName>
</protein>
<evidence type="ECO:0000313" key="1">
    <source>
        <dbReference type="EMBL" id="MFM9331025.1"/>
    </source>
</evidence>
<comment type="caution">
    <text evidence="1">The sequence shown here is derived from an EMBL/GenBank/DDBJ whole genome shotgun (WGS) entry which is preliminary data.</text>
</comment>
<accession>A0ACC7P3N9</accession>
<reference evidence="1" key="1">
    <citation type="submission" date="2024-12" db="EMBL/GenBank/DDBJ databases">
        <authorList>
            <person name="Wu N."/>
        </authorList>
    </citation>
    <scope>NUCLEOTIDE SEQUENCE</scope>
    <source>
        <strain evidence="1">P15</strain>
    </source>
</reference>
<dbReference type="EMBL" id="JBJURJ010000016">
    <property type="protein sequence ID" value="MFM9331025.1"/>
    <property type="molecule type" value="Genomic_DNA"/>
</dbReference>
<proteinExistence type="predicted"/>